<dbReference type="EMBL" id="VFIY01000018">
    <property type="protein sequence ID" value="TPD57466.1"/>
    <property type="molecule type" value="Genomic_DNA"/>
</dbReference>
<keyword evidence="3" id="KW-1185">Reference proteome</keyword>
<sequence length="178" mass="20688">MNFRSLSVFMVSVFIVLASQLARAEAPAAYCASDDYRRLDFWVGTWRVHWGAGDQAGEGTNVITRSYDDCVIEENFDGGVSSSGQHFRGMSISIYDQRGEQWRQTWMDNQGGFFDFYGLDLGDEFVFQTKQSVKKPGVILRMLFTDIKPDSLTWRWQKSEDLGNEWKDLWVIYYERLK</sequence>
<dbReference type="AlphaFoldDB" id="A0A501PBW1"/>
<accession>A0A501PBW1</accession>
<gene>
    <name evidence="2" type="ORF">FIV46_15205</name>
</gene>
<dbReference type="OrthoDB" id="8902597at2"/>
<name>A0A501PBW1_9PROT</name>
<proteinExistence type="predicted"/>
<protein>
    <recommendedName>
        <fullName evidence="4">DUF1579 domain-containing protein</fullName>
    </recommendedName>
</protein>
<evidence type="ECO:0008006" key="4">
    <source>
        <dbReference type="Google" id="ProtNLM"/>
    </source>
</evidence>
<dbReference type="RefSeq" id="WP_139941781.1">
    <property type="nucleotide sequence ID" value="NZ_JBHSYP010000005.1"/>
</dbReference>
<feature type="signal peptide" evidence="1">
    <location>
        <begin position="1"/>
        <end position="24"/>
    </location>
</feature>
<feature type="chain" id="PRO_5021435368" description="DUF1579 domain-containing protein" evidence="1">
    <location>
        <begin position="25"/>
        <end position="178"/>
    </location>
</feature>
<evidence type="ECO:0000313" key="3">
    <source>
        <dbReference type="Proteomes" id="UP000319148"/>
    </source>
</evidence>
<keyword evidence="1" id="KW-0732">Signal</keyword>
<comment type="caution">
    <text evidence="2">The sequence shown here is derived from an EMBL/GenBank/DDBJ whole genome shotgun (WGS) entry which is preliminary data.</text>
</comment>
<organism evidence="2 3">
    <name type="scientific">Emcibacter nanhaiensis</name>
    <dbReference type="NCBI Taxonomy" id="1505037"/>
    <lineage>
        <taxon>Bacteria</taxon>
        <taxon>Pseudomonadati</taxon>
        <taxon>Pseudomonadota</taxon>
        <taxon>Alphaproteobacteria</taxon>
        <taxon>Emcibacterales</taxon>
        <taxon>Emcibacteraceae</taxon>
        <taxon>Emcibacter</taxon>
    </lineage>
</organism>
<evidence type="ECO:0000256" key="1">
    <source>
        <dbReference type="SAM" id="SignalP"/>
    </source>
</evidence>
<evidence type="ECO:0000313" key="2">
    <source>
        <dbReference type="EMBL" id="TPD57466.1"/>
    </source>
</evidence>
<dbReference type="Proteomes" id="UP000319148">
    <property type="component" value="Unassembled WGS sequence"/>
</dbReference>
<reference evidence="3" key="1">
    <citation type="submission" date="2019-06" db="EMBL/GenBank/DDBJ databases">
        <title>The complete genome of Emcibacter congregatus ZYLT.</title>
        <authorList>
            <person name="Zhao Z."/>
        </authorList>
    </citation>
    <scope>NUCLEOTIDE SEQUENCE [LARGE SCALE GENOMIC DNA]</scope>
    <source>
        <strain evidence="3">MCCC 1A06723</strain>
    </source>
</reference>